<dbReference type="Gene3D" id="3.40.50.300">
    <property type="entry name" value="P-loop containing nucleotide triphosphate hydrolases"/>
    <property type="match status" value="1"/>
</dbReference>
<keyword evidence="4" id="KW-1185">Reference proteome</keyword>
<dbReference type="STRING" id="68775.A0A5C3M4F0"/>
<dbReference type="EMBL" id="ML213617">
    <property type="protein sequence ID" value="TFK35991.1"/>
    <property type="molecule type" value="Genomic_DNA"/>
</dbReference>
<dbReference type="Proteomes" id="UP000308652">
    <property type="component" value="Unassembled WGS sequence"/>
</dbReference>
<evidence type="ECO:0000313" key="3">
    <source>
        <dbReference type="EMBL" id="TFK35991.1"/>
    </source>
</evidence>
<proteinExistence type="predicted"/>
<protein>
    <recommendedName>
        <fullName evidence="2">Nephrocystin 3-like N-terminal domain-containing protein</fullName>
    </recommendedName>
</protein>
<dbReference type="InterPro" id="IPR056884">
    <property type="entry name" value="NPHP3-like_N"/>
</dbReference>
<dbReference type="AlphaFoldDB" id="A0A5C3M4F0"/>
<keyword evidence="1" id="KW-0677">Repeat</keyword>
<gene>
    <name evidence="3" type="ORF">BDQ12DRAFT_737259</name>
</gene>
<dbReference type="SUPFAM" id="SSF52540">
    <property type="entry name" value="P-loop containing nucleoside triphosphate hydrolases"/>
    <property type="match status" value="1"/>
</dbReference>
<reference evidence="3 4" key="1">
    <citation type="journal article" date="2019" name="Nat. Ecol. Evol.">
        <title>Megaphylogeny resolves global patterns of mushroom evolution.</title>
        <authorList>
            <person name="Varga T."/>
            <person name="Krizsan K."/>
            <person name="Foldi C."/>
            <person name="Dima B."/>
            <person name="Sanchez-Garcia M."/>
            <person name="Sanchez-Ramirez S."/>
            <person name="Szollosi G.J."/>
            <person name="Szarkandi J.G."/>
            <person name="Papp V."/>
            <person name="Albert L."/>
            <person name="Andreopoulos W."/>
            <person name="Angelini C."/>
            <person name="Antonin V."/>
            <person name="Barry K.W."/>
            <person name="Bougher N.L."/>
            <person name="Buchanan P."/>
            <person name="Buyck B."/>
            <person name="Bense V."/>
            <person name="Catcheside P."/>
            <person name="Chovatia M."/>
            <person name="Cooper J."/>
            <person name="Damon W."/>
            <person name="Desjardin D."/>
            <person name="Finy P."/>
            <person name="Geml J."/>
            <person name="Haridas S."/>
            <person name="Hughes K."/>
            <person name="Justo A."/>
            <person name="Karasinski D."/>
            <person name="Kautmanova I."/>
            <person name="Kiss B."/>
            <person name="Kocsube S."/>
            <person name="Kotiranta H."/>
            <person name="LaButti K.M."/>
            <person name="Lechner B.E."/>
            <person name="Liimatainen K."/>
            <person name="Lipzen A."/>
            <person name="Lukacs Z."/>
            <person name="Mihaltcheva S."/>
            <person name="Morgado L.N."/>
            <person name="Niskanen T."/>
            <person name="Noordeloos M.E."/>
            <person name="Ohm R.A."/>
            <person name="Ortiz-Santana B."/>
            <person name="Ovrebo C."/>
            <person name="Racz N."/>
            <person name="Riley R."/>
            <person name="Savchenko A."/>
            <person name="Shiryaev A."/>
            <person name="Soop K."/>
            <person name="Spirin V."/>
            <person name="Szebenyi C."/>
            <person name="Tomsovsky M."/>
            <person name="Tulloss R.E."/>
            <person name="Uehling J."/>
            <person name="Grigoriev I.V."/>
            <person name="Vagvolgyi C."/>
            <person name="Papp T."/>
            <person name="Martin F.M."/>
            <person name="Miettinen O."/>
            <person name="Hibbett D.S."/>
            <person name="Nagy L.G."/>
        </authorList>
    </citation>
    <scope>NUCLEOTIDE SEQUENCE [LARGE SCALE GENOMIC DNA]</scope>
    <source>
        <strain evidence="3 4">CBS 166.37</strain>
    </source>
</reference>
<dbReference type="PANTHER" id="PTHR10039:SF17">
    <property type="entry name" value="FUNGAL STAND N-TERMINAL GOODBYE DOMAIN-CONTAINING PROTEIN-RELATED"/>
    <property type="match status" value="1"/>
</dbReference>
<dbReference type="InterPro" id="IPR027417">
    <property type="entry name" value="P-loop_NTPase"/>
</dbReference>
<evidence type="ECO:0000256" key="1">
    <source>
        <dbReference type="ARBA" id="ARBA00022737"/>
    </source>
</evidence>
<name>A0A5C3M4F0_9AGAR</name>
<evidence type="ECO:0000259" key="2">
    <source>
        <dbReference type="Pfam" id="PF24883"/>
    </source>
</evidence>
<dbReference type="OrthoDB" id="5967843at2759"/>
<accession>A0A5C3M4F0</accession>
<dbReference type="PANTHER" id="PTHR10039">
    <property type="entry name" value="AMELOGENIN"/>
    <property type="match status" value="1"/>
</dbReference>
<dbReference type="Pfam" id="PF24883">
    <property type="entry name" value="NPHP3_N"/>
    <property type="match status" value="1"/>
</dbReference>
<feature type="domain" description="Nephrocystin 3-like N-terminal" evidence="2">
    <location>
        <begin position="71"/>
        <end position="236"/>
    </location>
</feature>
<organism evidence="3 4">
    <name type="scientific">Crucibulum laeve</name>
    <dbReference type="NCBI Taxonomy" id="68775"/>
    <lineage>
        <taxon>Eukaryota</taxon>
        <taxon>Fungi</taxon>
        <taxon>Dikarya</taxon>
        <taxon>Basidiomycota</taxon>
        <taxon>Agaricomycotina</taxon>
        <taxon>Agaricomycetes</taxon>
        <taxon>Agaricomycetidae</taxon>
        <taxon>Agaricales</taxon>
        <taxon>Agaricineae</taxon>
        <taxon>Nidulariaceae</taxon>
        <taxon>Crucibulum</taxon>
    </lineage>
</organism>
<sequence length="790" mass="88526">MSFWGANNITINGLTQYDIQFQQNTPNTSTTNSNGFEYLRASIAPGAFHNSSERFDPPKCHPETRKAVLQTIIAWVEDRSRASPIMWLYGPAGAGKSAIAQSIAELCEAKNNLSAAFFFSRTVAERNTEAHLFATIVYQIALNIPPIKPIIAAAIENDLTIFSRSLYVQIQTLIVQPCRTLLERLPTASIQDWPQLIIIDGLDECLKPEIQASILEALSVAISQSNIPFCILVDSRPEQAIRTAFNVESLNSLTTRLALDDTFDPDKDIELFLRSKFTDIRQSHSARPFSDAWPSDSAVNTLVARSSGQFIYASVVMKYVSDPRHLPVRRLNVILGLSDRGNDTPYAQLDLLYSHILSTVEDFENTSRVLGALIYLANGDRCERLTIDLLKSPPFLDEFLVLENSNTCLLLSDLHSMLSVPENSSTGLPIRFFHASFSDFLLDSKRSNIFYLSQGKIHADLAWCTLLNVSHHNAFVSSYANAYMFHHLSRSSPNIKLLKRLHSIDFISVFKSQKVPTSNNSDIIPSNMFEADMVSTLQQFTSLTKEDPSLVQITNKLQAATDQWHLMLLNKTRYVHNLPIYLLLGNILGGDIYDYYGGGRDHASVIIRKVCGTSHGVAFEAKASTAPLGLFSDILDHYRQWLLDFLLTPSRAGKYSMSERHYQHTSYVLIEMFNGIRGIGVNDDDVEVKRDVARVLRILLPRTAPSNQIAELVHKMNTDEVIEMSLHADIRKYLEKCDEGRHGNEEAISATVLDAWRDVDQTPPLTIGFAIGKTSSRNGIKRVFGKFLCL</sequence>
<evidence type="ECO:0000313" key="4">
    <source>
        <dbReference type="Proteomes" id="UP000308652"/>
    </source>
</evidence>